<reference evidence="12 13" key="1">
    <citation type="submission" date="2019-07" db="EMBL/GenBank/DDBJ databases">
        <title>Genomes of Cafeteria roenbergensis.</title>
        <authorList>
            <person name="Fischer M.G."/>
            <person name="Hackl T."/>
            <person name="Roman M."/>
        </authorList>
    </citation>
    <scope>NUCLEOTIDE SEQUENCE [LARGE SCALE GENOMIC DNA]</scope>
    <source>
        <strain evidence="9 12">BVI</strain>
        <strain evidence="10 14">Cflag</strain>
        <strain evidence="11 13">RCC970-E3</strain>
    </source>
</reference>
<comment type="subcellular location">
    <subcellularLocation>
        <location evidence="2">Endomembrane system</location>
    </subcellularLocation>
    <subcellularLocation>
        <location evidence="1">Endoplasmic reticulum</location>
    </subcellularLocation>
</comment>
<proteinExistence type="predicted"/>
<protein>
    <recommendedName>
        <fullName evidence="8">Ankyrin repeat domain-containing protein</fullName>
    </recommendedName>
</protein>
<evidence type="ECO:0000313" key="9">
    <source>
        <dbReference type="EMBL" id="KAA0152369.1"/>
    </source>
</evidence>
<evidence type="ECO:0000256" key="7">
    <source>
        <dbReference type="SAM" id="MobiDB-lite"/>
    </source>
</evidence>
<dbReference type="Pfam" id="PF11904">
    <property type="entry name" value="ANKRD13_C"/>
    <property type="match status" value="2"/>
</dbReference>
<evidence type="ECO:0000313" key="10">
    <source>
        <dbReference type="EMBL" id="KAA0167813.1"/>
    </source>
</evidence>
<feature type="region of interest" description="Disordered" evidence="7">
    <location>
        <begin position="323"/>
        <end position="356"/>
    </location>
</feature>
<evidence type="ECO:0000256" key="6">
    <source>
        <dbReference type="ARBA" id="ARBA00023136"/>
    </source>
</evidence>
<dbReference type="SUPFAM" id="SSF48403">
    <property type="entry name" value="Ankyrin repeat"/>
    <property type="match status" value="1"/>
</dbReference>
<dbReference type="EMBL" id="VLTM01000004">
    <property type="protein sequence ID" value="KAA0167813.1"/>
    <property type="molecule type" value="Genomic_DNA"/>
</dbReference>
<dbReference type="GO" id="GO:0005783">
    <property type="term" value="C:endoplasmic reticulum"/>
    <property type="evidence" value="ECO:0007669"/>
    <property type="project" value="UniProtKB-SubCell"/>
</dbReference>
<dbReference type="InterPro" id="IPR036770">
    <property type="entry name" value="Ankyrin_rpt-contain_sf"/>
</dbReference>
<evidence type="ECO:0000313" key="14">
    <source>
        <dbReference type="Proteomes" id="UP000325113"/>
    </source>
</evidence>
<gene>
    <name evidence="11" type="ORF">FNF28_00577</name>
    <name evidence="9" type="ORF">FNF29_03935</name>
    <name evidence="10" type="ORF">FNF31_00748</name>
</gene>
<dbReference type="AlphaFoldDB" id="A0A5A8DR08"/>
<evidence type="ECO:0000313" key="11">
    <source>
        <dbReference type="EMBL" id="KAA0171644.1"/>
    </source>
</evidence>
<accession>A0A5A8DR08</accession>
<dbReference type="Proteomes" id="UP000323011">
    <property type="component" value="Unassembled WGS sequence"/>
</dbReference>
<sequence length="619" mass="66157">MAAASASAAKPRGAGASGKSVGLELHFAVWDNDLGALAKLLEADTHDLETQDRTGASAYVLALKLGHTRAAHMLIRAGACPRAKTALGWEPIQLAALTANSDLTRIAVVSMLKDMDLAWERRLPKHLDRLRAMPDFVMTMNWDFSSWVPLVSTILPRDTVTVYKRGTAVRVDTTLLGFSGMSWGRGSISFIVQGEEQGNPGAWFVMDNELKTAANARAALTNPPDHTIEDWVRKLLGNQQKRTKWNGAALRLETEKRSTWMGLGAAEEVVEAVGSFKGCSAYSMTGLSMVEWKHPPVLKKPPAKADWWLPGYSTAARRLPRRDRHPGIVTEEGAGGDWPEDDGVSGPTASGEEAAKVASGVYGTSKPEVGIEALKAALESIRTGDVSEGHDIDVEAAAAAAAAEAAADGGDAEAAAAGVGASAVTVKEGIRDSAVDAGWARSLDFGEYFRGDTTGTVPEDAEENHKRGDPGSVRVDLMHAGVHVSAGPGTDPRAAGAGHPSRIVADTYPDNLQRSAKDFEGRVLLAPDFPITPKEMLPLAEVMSLSSKHFKSMKRFFESRIPEGKGFPVQFSLPVFPTVTATVKVVSMVLDAPEAELFRVPDDYAMGKYVERTAVRQLG</sequence>
<dbReference type="Gene3D" id="1.25.40.20">
    <property type="entry name" value="Ankyrin repeat-containing domain"/>
    <property type="match status" value="1"/>
</dbReference>
<keyword evidence="6" id="KW-0472">Membrane</keyword>
<dbReference type="InterPro" id="IPR021832">
    <property type="entry name" value="ANKRD13"/>
</dbReference>
<keyword evidence="12" id="KW-1185">Reference proteome</keyword>
<keyword evidence="5" id="KW-0040">ANK repeat</keyword>
<dbReference type="EMBL" id="VLTL01000005">
    <property type="protein sequence ID" value="KAA0171644.1"/>
    <property type="molecule type" value="Genomic_DNA"/>
</dbReference>
<evidence type="ECO:0000313" key="12">
    <source>
        <dbReference type="Proteomes" id="UP000323011"/>
    </source>
</evidence>
<dbReference type="InterPro" id="IPR055285">
    <property type="entry name" value="ANKRD13_C"/>
</dbReference>
<evidence type="ECO:0000313" key="13">
    <source>
        <dbReference type="Proteomes" id="UP000324907"/>
    </source>
</evidence>
<evidence type="ECO:0000256" key="5">
    <source>
        <dbReference type="ARBA" id="ARBA00023043"/>
    </source>
</evidence>
<comment type="caution">
    <text evidence="10">The sequence shown here is derived from an EMBL/GenBank/DDBJ whole genome shotgun (WGS) entry which is preliminary data.</text>
</comment>
<dbReference type="Proteomes" id="UP000325113">
    <property type="component" value="Unassembled WGS sequence"/>
</dbReference>
<dbReference type="PANTHER" id="PTHR12447">
    <property type="entry name" value="ANKYRIN REPEAT DOMAIN-CONTAINING PROTEIN 13"/>
    <property type="match status" value="1"/>
</dbReference>
<dbReference type="Proteomes" id="UP000324907">
    <property type="component" value="Unassembled WGS sequence"/>
</dbReference>
<evidence type="ECO:0000256" key="3">
    <source>
        <dbReference type="ARBA" id="ARBA00022737"/>
    </source>
</evidence>
<keyword evidence="4" id="KW-0256">Endoplasmic reticulum</keyword>
<feature type="domain" description="Ankyrin repeat" evidence="8">
    <location>
        <begin position="170"/>
        <end position="290"/>
    </location>
</feature>
<evidence type="ECO:0000256" key="1">
    <source>
        <dbReference type="ARBA" id="ARBA00004240"/>
    </source>
</evidence>
<dbReference type="OMA" id="YPMHQSV"/>
<keyword evidence="3" id="KW-0677">Repeat</keyword>
<organism evidence="10 14">
    <name type="scientific">Cafeteria roenbergensis</name>
    <name type="common">Marine flagellate</name>
    <dbReference type="NCBI Taxonomy" id="33653"/>
    <lineage>
        <taxon>Eukaryota</taxon>
        <taxon>Sar</taxon>
        <taxon>Stramenopiles</taxon>
        <taxon>Bigyra</taxon>
        <taxon>Opalozoa</taxon>
        <taxon>Bicosoecida</taxon>
        <taxon>Cafeteriaceae</taxon>
        <taxon>Cafeteria</taxon>
    </lineage>
</organism>
<dbReference type="PANTHER" id="PTHR12447:SF25">
    <property type="entry name" value="ANKYRIN REPEAT DOMAIN-CONTAINING PROTEIN 13C"/>
    <property type="match status" value="1"/>
</dbReference>
<evidence type="ECO:0000259" key="8">
    <source>
        <dbReference type="Pfam" id="PF11904"/>
    </source>
</evidence>
<dbReference type="EMBL" id="VLTN01000021">
    <property type="protein sequence ID" value="KAA0152369.1"/>
    <property type="molecule type" value="Genomic_DNA"/>
</dbReference>
<evidence type="ECO:0000256" key="4">
    <source>
        <dbReference type="ARBA" id="ARBA00022824"/>
    </source>
</evidence>
<feature type="domain" description="Ankyrin repeat" evidence="8">
    <location>
        <begin position="506"/>
        <end position="584"/>
    </location>
</feature>
<evidence type="ECO:0000256" key="2">
    <source>
        <dbReference type="ARBA" id="ARBA00004308"/>
    </source>
</evidence>
<name>A0A5A8DR08_CAFRO</name>